<dbReference type="EMBL" id="UINC01107374">
    <property type="protein sequence ID" value="SVC72699.1"/>
    <property type="molecule type" value="Genomic_DNA"/>
</dbReference>
<accession>A0A382PH18</accession>
<feature type="non-terminal residue" evidence="1">
    <location>
        <position position="343"/>
    </location>
</feature>
<gene>
    <name evidence="1" type="ORF">METZ01_LOCUS325553</name>
</gene>
<proteinExistence type="predicted"/>
<protein>
    <submittedName>
        <fullName evidence="1">Uncharacterized protein</fullName>
    </submittedName>
</protein>
<sequence length="343" mass="36929">YHDTFGNPDTLINVTNSSIVTYDDVTPTIFVTTYSNNNNNRYAKLGDSVFVKLQSNEKLRSATVNGTILNKVASITNSNDDSTFIGSIIIEGGDQEGTISFSFNYADFSGNADIRTTTDNSSSVICDMTNPTAFTTGLVVPAGGTVAQRFWNSTNTGLSITIPIDNDPTLKEGIAHPYVIFNAPPSRRLFPPVYDINADHIGTDYTITFPDSVFEGLTGFAENASVEIYSIMRDAPGNSTTGDTSSSILKIDQIEPTLIEKTIFSTNNDPTRAILGDTVYVQFTGQLEGIDTVSGTIGGQSFDGYEHINGFSSRVFRRMTGAETEGVLPFILAAGDTARNISS</sequence>
<feature type="non-terminal residue" evidence="1">
    <location>
        <position position="1"/>
    </location>
</feature>
<evidence type="ECO:0000313" key="1">
    <source>
        <dbReference type="EMBL" id="SVC72699.1"/>
    </source>
</evidence>
<name>A0A382PH18_9ZZZZ</name>
<organism evidence="1">
    <name type="scientific">marine metagenome</name>
    <dbReference type="NCBI Taxonomy" id="408172"/>
    <lineage>
        <taxon>unclassified sequences</taxon>
        <taxon>metagenomes</taxon>
        <taxon>ecological metagenomes</taxon>
    </lineage>
</organism>
<reference evidence="1" key="1">
    <citation type="submission" date="2018-05" db="EMBL/GenBank/DDBJ databases">
        <authorList>
            <person name="Lanie J.A."/>
            <person name="Ng W.-L."/>
            <person name="Kazmierczak K.M."/>
            <person name="Andrzejewski T.M."/>
            <person name="Davidsen T.M."/>
            <person name="Wayne K.J."/>
            <person name="Tettelin H."/>
            <person name="Glass J.I."/>
            <person name="Rusch D."/>
            <person name="Podicherti R."/>
            <person name="Tsui H.-C.T."/>
            <person name="Winkler M.E."/>
        </authorList>
    </citation>
    <scope>NUCLEOTIDE SEQUENCE</scope>
</reference>
<dbReference type="AlphaFoldDB" id="A0A382PH18"/>